<dbReference type="Gene3D" id="3.10.20.90">
    <property type="entry name" value="Phosphatidylinositol 3-kinase Catalytic Subunit, Chain A, domain 1"/>
    <property type="match status" value="1"/>
</dbReference>
<comment type="subunit">
    <text evidence="1">Homodimers and heterodimers.</text>
</comment>
<keyword evidence="1" id="KW-0804">Transcription</keyword>
<dbReference type="OrthoDB" id="778717at2759"/>
<keyword evidence="1" id="KW-0539">Nucleus</keyword>
<dbReference type="InterPro" id="IPR033389">
    <property type="entry name" value="AUX/IAA_dom"/>
</dbReference>
<comment type="subcellular location">
    <subcellularLocation>
        <location evidence="1">Nucleus</location>
    </subcellularLocation>
</comment>
<gene>
    <name evidence="3" type="ORF">F0562_009422</name>
</gene>
<feature type="domain" description="AUX/IAA" evidence="2">
    <location>
        <begin position="36"/>
        <end position="184"/>
    </location>
</feature>
<dbReference type="PANTHER" id="PTHR31734:SF38">
    <property type="entry name" value="AUXIN-RESPONSIVE PROTEIN IAA29"/>
    <property type="match status" value="1"/>
</dbReference>
<keyword evidence="1" id="KW-0678">Repressor</keyword>
<dbReference type="Pfam" id="PF02309">
    <property type="entry name" value="AUX_IAA"/>
    <property type="match status" value="1"/>
</dbReference>
<dbReference type="GO" id="GO:0006355">
    <property type="term" value="P:regulation of DNA-templated transcription"/>
    <property type="evidence" value="ECO:0007669"/>
    <property type="project" value="InterPro"/>
</dbReference>
<evidence type="ECO:0000259" key="2">
    <source>
        <dbReference type="Pfam" id="PF02309"/>
    </source>
</evidence>
<dbReference type="Proteomes" id="UP000325577">
    <property type="component" value="Linkage Group LG4"/>
</dbReference>
<dbReference type="EMBL" id="CM018047">
    <property type="protein sequence ID" value="KAA8522999.1"/>
    <property type="molecule type" value="Genomic_DNA"/>
</dbReference>
<sequence>MELQLGLALPSNPIKGFDLNSYVYEPKEVLSSDSLNHLGSCFFTKTSAMKYNKNKRCFDEAFGHNIDVIQTLPLLFCKNQPNEEDDSKELDNNSFITNKSATEVVGWPPINSWRKKLCYQNHGGGAANNRVVDNGCGGGRRSRYMYVKVTMEGVAIGRKVDLSQHHSYQTLQETVIGMFGKCEYSCVRNYECPFFKSQNKVQCDLGLTCSDVIGGLFGHRSGKCEGLQTHLSRQGRGIGCLLEMYLGGMYTYYYFKLLSSL</sequence>
<comment type="function">
    <text evidence="1">Aux/IAA proteins are short-lived transcriptional factors that function as repressors of early auxin response genes at low auxin concentrations.</text>
</comment>
<dbReference type="PANTHER" id="PTHR31734">
    <property type="entry name" value="AUXIN-RESPONSIVE PROTEIN IAA17"/>
    <property type="match status" value="1"/>
</dbReference>
<evidence type="ECO:0000313" key="4">
    <source>
        <dbReference type="Proteomes" id="UP000325577"/>
    </source>
</evidence>
<dbReference type="GO" id="GO:0005634">
    <property type="term" value="C:nucleus"/>
    <property type="evidence" value="ECO:0007669"/>
    <property type="project" value="UniProtKB-SubCell"/>
</dbReference>
<name>A0A5J4ZY78_9ASTE</name>
<organism evidence="3 4">
    <name type="scientific">Nyssa sinensis</name>
    <dbReference type="NCBI Taxonomy" id="561372"/>
    <lineage>
        <taxon>Eukaryota</taxon>
        <taxon>Viridiplantae</taxon>
        <taxon>Streptophyta</taxon>
        <taxon>Embryophyta</taxon>
        <taxon>Tracheophyta</taxon>
        <taxon>Spermatophyta</taxon>
        <taxon>Magnoliopsida</taxon>
        <taxon>eudicotyledons</taxon>
        <taxon>Gunneridae</taxon>
        <taxon>Pentapetalae</taxon>
        <taxon>asterids</taxon>
        <taxon>Cornales</taxon>
        <taxon>Nyssaceae</taxon>
        <taxon>Nyssa</taxon>
    </lineage>
</organism>
<protein>
    <recommendedName>
        <fullName evidence="1">Auxin-responsive protein</fullName>
    </recommendedName>
</protein>
<dbReference type="InterPro" id="IPR003311">
    <property type="entry name" value="AUX_IAA"/>
</dbReference>
<keyword evidence="1" id="KW-0927">Auxin signaling pathway</keyword>
<keyword evidence="4" id="KW-1185">Reference proteome</keyword>
<reference evidence="3 4" key="1">
    <citation type="submission" date="2019-09" db="EMBL/GenBank/DDBJ databases">
        <title>A chromosome-level genome assembly of the Chinese tupelo Nyssa sinensis.</title>
        <authorList>
            <person name="Yang X."/>
            <person name="Kang M."/>
            <person name="Yang Y."/>
            <person name="Xiong H."/>
            <person name="Wang M."/>
            <person name="Zhang Z."/>
            <person name="Wang Z."/>
            <person name="Wu H."/>
            <person name="Ma T."/>
            <person name="Liu J."/>
            <person name="Xi Z."/>
        </authorList>
    </citation>
    <scope>NUCLEOTIDE SEQUENCE [LARGE SCALE GENOMIC DNA]</scope>
    <source>
        <strain evidence="3">J267</strain>
        <tissue evidence="3">Leaf</tissue>
    </source>
</reference>
<dbReference type="GO" id="GO:0009734">
    <property type="term" value="P:auxin-activated signaling pathway"/>
    <property type="evidence" value="ECO:0007669"/>
    <property type="project" value="UniProtKB-UniRule"/>
</dbReference>
<keyword evidence="1" id="KW-0805">Transcription regulation</keyword>
<accession>A0A5J4ZY78</accession>
<evidence type="ECO:0000256" key="1">
    <source>
        <dbReference type="RuleBase" id="RU004549"/>
    </source>
</evidence>
<proteinExistence type="inferred from homology"/>
<comment type="similarity">
    <text evidence="1">Belongs to the Aux/IAA family.</text>
</comment>
<dbReference type="AlphaFoldDB" id="A0A5J4ZY78"/>
<evidence type="ECO:0000313" key="3">
    <source>
        <dbReference type="EMBL" id="KAA8522999.1"/>
    </source>
</evidence>